<dbReference type="Proteomes" id="UP000306552">
    <property type="component" value="Unassembled WGS sequence"/>
</dbReference>
<dbReference type="GO" id="GO:0008234">
    <property type="term" value="F:cysteine-type peptidase activity"/>
    <property type="evidence" value="ECO:0007669"/>
    <property type="project" value="UniProtKB-KW"/>
</dbReference>
<evidence type="ECO:0000256" key="4">
    <source>
        <dbReference type="ARBA" id="ARBA00022807"/>
    </source>
</evidence>
<organism evidence="6 7">
    <name type="scientific">Mesohalobacter halotolerans</name>
    <dbReference type="NCBI Taxonomy" id="1883405"/>
    <lineage>
        <taxon>Bacteria</taxon>
        <taxon>Pseudomonadati</taxon>
        <taxon>Bacteroidota</taxon>
        <taxon>Flavobacteriia</taxon>
        <taxon>Flavobacteriales</taxon>
        <taxon>Flavobacteriaceae</taxon>
        <taxon>Mesohalobacter</taxon>
    </lineage>
</organism>
<name>A0A4U5TPX5_9FLAO</name>
<evidence type="ECO:0000313" key="6">
    <source>
        <dbReference type="EMBL" id="TKS55498.1"/>
    </source>
</evidence>
<comment type="similarity">
    <text evidence="1">Belongs to the peptidase C40 family.</text>
</comment>
<dbReference type="PANTHER" id="PTHR47053:SF1">
    <property type="entry name" value="MUREIN DD-ENDOPEPTIDASE MEPH-RELATED"/>
    <property type="match status" value="1"/>
</dbReference>
<dbReference type="RefSeq" id="WP_138932683.1">
    <property type="nucleotide sequence ID" value="NZ_SWMU01000005.1"/>
</dbReference>
<proteinExistence type="inferred from homology"/>
<evidence type="ECO:0000256" key="2">
    <source>
        <dbReference type="ARBA" id="ARBA00022670"/>
    </source>
</evidence>
<evidence type="ECO:0000256" key="1">
    <source>
        <dbReference type="ARBA" id="ARBA00007074"/>
    </source>
</evidence>
<keyword evidence="3" id="KW-0378">Hydrolase</keyword>
<accession>A0A4U5TPX5</accession>
<dbReference type="InterPro" id="IPR041382">
    <property type="entry name" value="SH3_16"/>
</dbReference>
<dbReference type="OrthoDB" id="9813368at2"/>
<dbReference type="Pfam" id="PF18348">
    <property type="entry name" value="SH3_16"/>
    <property type="match status" value="1"/>
</dbReference>
<dbReference type="SUPFAM" id="SSF54001">
    <property type="entry name" value="Cysteine proteinases"/>
    <property type="match status" value="1"/>
</dbReference>
<keyword evidence="2" id="KW-0645">Protease</keyword>
<dbReference type="PROSITE" id="PS51935">
    <property type="entry name" value="NLPC_P60"/>
    <property type="match status" value="1"/>
</dbReference>
<dbReference type="Gene3D" id="3.90.1720.10">
    <property type="entry name" value="endopeptidase domain like (from Nostoc punctiforme)"/>
    <property type="match status" value="1"/>
</dbReference>
<comment type="caution">
    <text evidence="6">The sequence shown here is derived from an EMBL/GenBank/DDBJ whole genome shotgun (WGS) entry which is preliminary data.</text>
</comment>
<evidence type="ECO:0000313" key="7">
    <source>
        <dbReference type="Proteomes" id="UP000306552"/>
    </source>
</evidence>
<gene>
    <name evidence="6" type="ORF">FCN74_11130</name>
</gene>
<dbReference type="InterPro" id="IPR000064">
    <property type="entry name" value="NLP_P60_dom"/>
</dbReference>
<dbReference type="AlphaFoldDB" id="A0A4U5TPX5"/>
<dbReference type="InterPro" id="IPR038765">
    <property type="entry name" value="Papain-like_cys_pep_sf"/>
</dbReference>
<reference evidence="6 7" key="1">
    <citation type="submission" date="2019-04" db="EMBL/GenBank/DDBJ databases">
        <title>Psychroflexus halotolerans sp. nov., isolated from a marine solar saltern.</title>
        <authorList>
            <person name="Feng X."/>
        </authorList>
    </citation>
    <scope>NUCLEOTIDE SEQUENCE [LARGE SCALE GENOMIC DNA]</scope>
    <source>
        <strain evidence="6 7">WDS2C27</strain>
    </source>
</reference>
<keyword evidence="7" id="KW-1185">Reference proteome</keyword>
<dbReference type="Gene3D" id="2.30.30.40">
    <property type="entry name" value="SH3 Domains"/>
    <property type="match status" value="1"/>
</dbReference>
<evidence type="ECO:0000256" key="3">
    <source>
        <dbReference type="ARBA" id="ARBA00022801"/>
    </source>
</evidence>
<protein>
    <submittedName>
        <fullName evidence="6">NlpC/P60 family protein</fullName>
    </submittedName>
</protein>
<dbReference type="GO" id="GO:0006508">
    <property type="term" value="P:proteolysis"/>
    <property type="evidence" value="ECO:0007669"/>
    <property type="project" value="UniProtKB-KW"/>
</dbReference>
<dbReference type="Pfam" id="PF00877">
    <property type="entry name" value="NLPC_P60"/>
    <property type="match status" value="1"/>
</dbReference>
<keyword evidence="4" id="KW-0788">Thiol protease</keyword>
<dbReference type="EMBL" id="SWMU01000005">
    <property type="protein sequence ID" value="TKS55498.1"/>
    <property type="molecule type" value="Genomic_DNA"/>
</dbReference>
<dbReference type="PANTHER" id="PTHR47053">
    <property type="entry name" value="MUREIN DD-ENDOPEPTIDASE MEPH-RELATED"/>
    <property type="match status" value="1"/>
</dbReference>
<dbReference type="InterPro" id="IPR051202">
    <property type="entry name" value="Peptidase_C40"/>
</dbReference>
<sequence length="248" mass="28070">MAYGCCHLSLVPVRADANDASEMVTQLLFGDVFEILEQTKKWTKIRNAFDAYEGWIDSKQCLVINLQQFKKIKSQLLKCSTDLVEYVQSPDKQLIPVVLGSSVNGLLELNYDFDVNLSNGKIHRDKLVPTALLYLNAPYIWGGMSPFGIDCSGFTQMVYKSCGIQLRRDSSQQAQQGENLSFIEEAQPGDLAFFDNEEGKIIHVGILMKNNYIIHAHGKVRIDRLDHTGIFNAETKNYSHQLRVIKHI</sequence>
<evidence type="ECO:0000259" key="5">
    <source>
        <dbReference type="PROSITE" id="PS51935"/>
    </source>
</evidence>
<feature type="domain" description="NlpC/P60" evidence="5">
    <location>
        <begin position="121"/>
        <end position="245"/>
    </location>
</feature>